<protein>
    <submittedName>
        <fullName evidence="2">Uncharacterized protein</fullName>
    </submittedName>
</protein>
<gene>
    <name evidence="2" type="ORF">GIB67_003362</name>
</gene>
<feature type="compositionally biased region" description="Polar residues" evidence="1">
    <location>
        <begin position="172"/>
        <end position="184"/>
    </location>
</feature>
<feature type="region of interest" description="Disordered" evidence="1">
    <location>
        <begin position="172"/>
        <end position="215"/>
    </location>
</feature>
<proteinExistence type="predicted"/>
<sequence length="215" mass="24080">MRRFPKKKNTYGLKEIDDALKEAKLERHHGKRYHIDAPVISIVPVIEQPLVGVPVISSSSFATEIKAVVVRVCSQLEEHDTPPLGKYQFSTPEKTTKYKREGEGLEVVKDLMVDDDVEVNLEAISSEYDGGHLKEVQSEGLQPQVVEEEDSEPPTIAVYYNGKKDVQHANEANINQTTVVSVEEQTIESKESKEEVVEGKDDNDGNLQKKPDPVQ</sequence>
<evidence type="ECO:0000313" key="2">
    <source>
        <dbReference type="EMBL" id="KAF6175874.1"/>
    </source>
</evidence>
<reference evidence="2 3" key="1">
    <citation type="journal article" date="2020" name="IScience">
        <title>Genome Sequencing of the Endangered Kingdonia uniflora (Circaeasteraceae, Ranunculales) Reveals Potential Mechanisms of Evolutionary Specialization.</title>
        <authorList>
            <person name="Sun Y."/>
            <person name="Deng T."/>
            <person name="Zhang A."/>
            <person name="Moore M.J."/>
            <person name="Landis J.B."/>
            <person name="Lin N."/>
            <person name="Zhang H."/>
            <person name="Zhang X."/>
            <person name="Huang J."/>
            <person name="Zhang X."/>
            <person name="Sun H."/>
            <person name="Wang H."/>
        </authorList>
    </citation>
    <scope>NUCLEOTIDE SEQUENCE [LARGE SCALE GENOMIC DNA]</scope>
    <source>
        <strain evidence="2">TB1705</strain>
        <tissue evidence="2">Leaf</tissue>
    </source>
</reference>
<name>A0A7J7P9Q4_9MAGN</name>
<dbReference type="AlphaFoldDB" id="A0A7J7P9Q4"/>
<dbReference type="EMBL" id="JACGCM010000140">
    <property type="protein sequence ID" value="KAF6175874.1"/>
    <property type="molecule type" value="Genomic_DNA"/>
</dbReference>
<evidence type="ECO:0000256" key="1">
    <source>
        <dbReference type="SAM" id="MobiDB-lite"/>
    </source>
</evidence>
<feature type="non-terminal residue" evidence="2">
    <location>
        <position position="1"/>
    </location>
</feature>
<keyword evidence="3" id="KW-1185">Reference proteome</keyword>
<accession>A0A7J7P9Q4</accession>
<comment type="caution">
    <text evidence="2">The sequence shown here is derived from an EMBL/GenBank/DDBJ whole genome shotgun (WGS) entry which is preliminary data.</text>
</comment>
<feature type="compositionally biased region" description="Basic and acidic residues" evidence="1">
    <location>
        <begin position="187"/>
        <end position="215"/>
    </location>
</feature>
<evidence type="ECO:0000313" key="3">
    <source>
        <dbReference type="Proteomes" id="UP000541444"/>
    </source>
</evidence>
<dbReference type="Proteomes" id="UP000541444">
    <property type="component" value="Unassembled WGS sequence"/>
</dbReference>
<organism evidence="2 3">
    <name type="scientific">Kingdonia uniflora</name>
    <dbReference type="NCBI Taxonomy" id="39325"/>
    <lineage>
        <taxon>Eukaryota</taxon>
        <taxon>Viridiplantae</taxon>
        <taxon>Streptophyta</taxon>
        <taxon>Embryophyta</taxon>
        <taxon>Tracheophyta</taxon>
        <taxon>Spermatophyta</taxon>
        <taxon>Magnoliopsida</taxon>
        <taxon>Ranunculales</taxon>
        <taxon>Circaeasteraceae</taxon>
        <taxon>Kingdonia</taxon>
    </lineage>
</organism>
<feature type="region of interest" description="Disordered" evidence="1">
    <location>
        <begin position="132"/>
        <end position="152"/>
    </location>
</feature>